<protein>
    <submittedName>
        <fullName evidence="2">Uncharacterized protein</fullName>
    </submittedName>
</protein>
<evidence type="ECO:0000313" key="3">
    <source>
        <dbReference type="Proteomes" id="UP000829364"/>
    </source>
</evidence>
<dbReference type="Proteomes" id="UP000829364">
    <property type="component" value="Chromosome 4"/>
</dbReference>
<dbReference type="AlphaFoldDB" id="A0A9Q8QFS6"/>
<gene>
    <name evidence="2" type="ORF">JDV02_005334</name>
</gene>
<sequence>MTRVAKPQMTTAKVPMHGRVLLEMMSCARPSSASGVRCSLAVSPALVTSPRRYAAPFGLRTTVCPEGANVETYLLCTKGERIGATTAGYKGHHKAQTRGRSPEEKQVTAEISAAVIKVTRAKQPDHQPCRLCYLVIRRNSAERHSVRNAGRDAAGGRTGTANAVDASPGAPFSFPRLGVPVAYPSIAWSPQERLGKKEARPTPPRGGYLGGRRRRRQQHIDFLLLLGG</sequence>
<dbReference type="RefSeq" id="XP_047842599.1">
    <property type="nucleotide sequence ID" value="XM_047986617.1"/>
</dbReference>
<name>A0A9Q8QFS6_9HYPO</name>
<organism evidence="2 3">
    <name type="scientific">Purpureocillium takamizusanense</name>
    <dbReference type="NCBI Taxonomy" id="2060973"/>
    <lineage>
        <taxon>Eukaryota</taxon>
        <taxon>Fungi</taxon>
        <taxon>Dikarya</taxon>
        <taxon>Ascomycota</taxon>
        <taxon>Pezizomycotina</taxon>
        <taxon>Sordariomycetes</taxon>
        <taxon>Hypocreomycetidae</taxon>
        <taxon>Hypocreales</taxon>
        <taxon>Ophiocordycipitaceae</taxon>
        <taxon>Purpureocillium</taxon>
    </lineage>
</organism>
<dbReference type="KEGG" id="ptkz:JDV02_005334"/>
<feature type="region of interest" description="Disordered" evidence="1">
    <location>
        <begin position="192"/>
        <end position="213"/>
    </location>
</feature>
<dbReference type="EMBL" id="CP086357">
    <property type="protein sequence ID" value="UNI19118.1"/>
    <property type="molecule type" value="Genomic_DNA"/>
</dbReference>
<proteinExistence type="predicted"/>
<feature type="region of interest" description="Disordered" evidence="1">
    <location>
        <begin position="145"/>
        <end position="167"/>
    </location>
</feature>
<reference evidence="2" key="1">
    <citation type="submission" date="2021-11" db="EMBL/GenBank/DDBJ databases">
        <title>Purpureocillium_takamizusanense_genome.</title>
        <authorList>
            <person name="Nguyen N.-H."/>
        </authorList>
    </citation>
    <scope>NUCLEOTIDE SEQUENCE</scope>
    <source>
        <strain evidence="2">PT3</strain>
    </source>
</reference>
<evidence type="ECO:0000256" key="1">
    <source>
        <dbReference type="SAM" id="MobiDB-lite"/>
    </source>
</evidence>
<keyword evidence="3" id="KW-1185">Reference proteome</keyword>
<accession>A0A9Q8QFS6</accession>
<dbReference type="GeneID" id="72067283"/>
<evidence type="ECO:0000313" key="2">
    <source>
        <dbReference type="EMBL" id="UNI19118.1"/>
    </source>
</evidence>